<organism evidence="1 2">
    <name type="scientific">Anaerohalosphaera lusitana</name>
    <dbReference type="NCBI Taxonomy" id="1936003"/>
    <lineage>
        <taxon>Bacteria</taxon>
        <taxon>Pseudomonadati</taxon>
        <taxon>Planctomycetota</taxon>
        <taxon>Phycisphaerae</taxon>
        <taxon>Sedimentisphaerales</taxon>
        <taxon>Anaerohalosphaeraceae</taxon>
        <taxon>Anaerohalosphaera</taxon>
    </lineage>
</organism>
<evidence type="ECO:0000313" key="2">
    <source>
        <dbReference type="Proteomes" id="UP000189674"/>
    </source>
</evidence>
<dbReference type="Proteomes" id="UP000189674">
    <property type="component" value="Chromosome"/>
</dbReference>
<sequence>MTSEHIFIQEVLATHNISIQQLANAADLAAPTVYEYTGGRRKHIPLCIWRALYALTEDIRILDLIIGEVDRFVCPLPKTPDETHNDTLARLIEKRRKDIECEMAILEILADGQIDAEDRVAVEQYKNAHPESMKLSAQIYYSIIKKYEQAINGKEQA</sequence>
<reference evidence="2" key="1">
    <citation type="submission" date="2017-02" db="EMBL/GenBank/DDBJ databases">
        <title>Comparative genomics and description of representatives of a novel lineage of planctomycetes thriving in anoxic sediments.</title>
        <authorList>
            <person name="Spring S."/>
            <person name="Bunk B."/>
            <person name="Sproer C."/>
        </authorList>
    </citation>
    <scope>NUCLEOTIDE SEQUENCE [LARGE SCALE GENOMIC DNA]</scope>
    <source>
        <strain evidence="2">ST-NAGAB-D1</strain>
    </source>
</reference>
<dbReference type="STRING" id="1936003.STSP2_02449"/>
<dbReference type="RefSeq" id="WP_146662903.1">
    <property type="nucleotide sequence ID" value="NZ_CP019791.1"/>
</dbReference>
<evidence type="ECO:0000313" key="1">
    <source>
        <dbReference type="EMBL" id="AQT69260.1"/>
    </source>
</evidence>
<dbReference type="KEGG" id="alus:STSP2_02449"/>
<gene>
    <name evidence="1" type="ORF">STSP2_02449</name>
</gene>
<keyword evidence="2" id="KW-1185">Reference proteome</keyword>
<dbReference type="EMBL" id="CP019791">
    <property type="protein sequence ID" value="AQT69260.1"/>
    <property type="molecule type" value="Genomic_DNA"/>
</dbReference>
<proteinExistence type="predicted"/>
<dbReference type="OrthoDB" id="3767959at2"/>
<accession>A0A1U9NNR6</accession>
<protein>
    <submittedName>
        <fullName evidence="1">Uncharacterized protein</fullName>
    </submittedName>
</protein>
<dbReference type="AlphaFoldDB" id="A0A1U9NNR6"/>
<name>A0A1U9NNR6_9BACT</name>